<dbReference type="EC" id="2.7.13.3" evidence="2"/>
<dbReference type="InterPro" id="IPR036890">
    <property type="entry name" value="HATPase_C_sf"/>
</dbReference>
<keyword evidence="6" id="KW-0812">Transmembrane</keyword>
<dbReference type="PANTHER" id="PTHR43711">
    <property type="entry name" value="TWO-COMPONENT HISTIDINE KINASE"/>
    <property type="match status" value="1"/>
</dbReference>
<dbReference type="InterPro" id="IPR005467">
    <property type="entry name" value="His_kinase_dom"/>
</dbReference>
<dbReference type="SMART" id="SM00387">
    <property type="entry name" value="HATPase_c"/>
    <property type="match status" value="1"/>
</dbReference>
<accession>A0A1M6YM09</accession>
<feature type="signal peptide" evidence="7">
    <location>
        <begin position="1"/>
        <end position="20"/>
    </location>
</feature>
<dbReference type="PROSITE" id="PS50109">
    <property type="entry name" value="HIS_KIN"/>
    <property type="match status" value="1"/>
</dbReference>
<dbReference type="InterPro" id="IPR004358">
    <property type="entry name" value="Sig_transdc_His_kin-like_C"/>
</dbReference>
<evidence type="ECO:0000256" key="3">
    <source>
        <dbReference type="ARBA" id="ARBA00022679"/>
    </source>
</evidence>
<keyword evidence="4 9" id="KW-0418">Kinase</keyword>
<feature type="chain" id="PRO_5012635879" description="histidine kinase" evidence="7">
    <location>
        <begin position="21"/>
        <end position="500"/>
    </location>
</feature>
<evidence type="ECO:0000256" key="5">
    <source>
        <dbReference type="ARBA" id="ARBA00023012"/>
    </source>
</evidence>
<feature type="domain" description="Histidine kinase" evidence="8">
    <location>
        <begin position="329"/>
        <end position="500"/>
    </location>
</feature>
<dbReference type="PRINTS" id="PR00344">
    <property type="entry name" value="BCTRLSENSOR"/>
</dbReference>
<evidence type="ECO:0000259" key="8">
    <source>
        <dbReference type="PROSITE" id="PS50109"/>
    </source>
</evidence>
<evidence type="ECO:0000256" key="7">
    <source>
        <dbReference type="SAM" id="SignalP"/>
    </source>
</evidence>
<comment type="catalytic activity">
    <reaction evidence="1">
        <text>ATP + protein L-histidine = ADP + protein N-phospho-L-histidine.</text>
        <dbReference type="EC" id="2.7.13.3"/>
    </reaction>
</comment>
<dbReference type="OrthoDB" id="1061917at2"/>
<keyword evidence="6" id="KW-1133">Transmembrane helix</keyword>
<dbReference type="PANTHER" id="PTHR43711:SF26">
    <property type="entry name" value="SENSOR HISTIDINE KINASE RCSC"/>
    <property type="match status" value="1"/>
</dbReference>
<protein>
    <recommendedName>
        <fullName evidence="2">histidine kinase</fullName>
        <ecNumber evidence="2">2.7.13.3</ecNumber>
    </recommendedName>
</protein>
<keyword evidence="7" id="KW-0732">Signal</keyword>
<dbReference type="Gene3D" id="3.30.565.10">
    <property type="entry name" value="Histidine kinase-like ATPase, C-terminal domain"/>
    <property type="match status" value="1"/>
</dbReference>
<dbReference type="InterPro" id="IPR003594">
    <property type="entry name" value="HATPase_dom"/>
</dbReference>
<evidence type="ECO:0000313" key="9">
    <source>
        <dbReference type="EMBL" id="SHL19059.1"/>
    </source>
</evidence>
<name>A0A1M6YM09_XYLRU</name>
<keyword evidence="5" id="KW-0902">Two-component regulatory system</keyword>
<keyword evidence="6" id="KW-0472">Membrane</keyword>
<gene>
    <name evidence="9" type="ORF">SAMN05216463_12930</name>
</gene>
<evidence type="ECO:0000256" key="4">
    <source>
        <dbReference type="ARBA" id="ARBA00022777"/>
    </source>
</evidence>
<feature type="transmembrane region" description="Helical" evidence="6">
    <location>
        <begin position="257"/>
        <end position="286"/>
    </location>
</feature>
<evidence type="ECO:0000256" key="6">
    <source>
        <dbReference type="SAM" id="Phobius"/>
    </source>
</evidence>
<reference evidence="9 10" key="1">
    <citation type="submission" date="2016-11" db="EMBL/GenBank/DDBJ databases">
        <authorList>
            <person name="Jaros S."/>
            <person name="Januszkiewicz K."/>
            <person name="Wedrychowicz H."/>
        </authorList>
    </citation>
    <scope>NUCLEOTIDE SEQUENCE [LARGE SCALE GENOMIC DNA]</scope>
    <source>
        <strain evidence="9 10">KHT3</strain>
    </source>
</reference>
<sequence length="500" mass="55916">MKKVFILLLSITLGFGVVNAQEAKKSELHQRAESDFEKGNVASARFHFIRAFEDYAKKGQLKAGMECAARGTALYYKENYWKEAFDLLRRADQEVEASGKNAKEKAALHYIITKERLAMYIKLRKSDSAKDQIEVMENQVNYAADEALKNDLLYNKAVYHYSFGQNAQGNAVFKEMATKLTASKQYDKVDGVYQTLIANARKSGNANMVAQSYSNYLAWKDSVGALKLADETGALKQQISENEKTIDDQASSLTARWAVIVGLCILAGALAAALVLGGIVLMRYILLTRKQKKTIKLANDNNALKAKFISNISAQLDPTLHKLDEKIPEVKALLQFSEHIATLSNIENSMDEEVELEDVQLTPFCEGVVNQIRNKVQAGVTLKVNVPNMSAKINKEYVSHILLHLLNNAAFYTPKDGTIWLDYKKRGAHVHQFLVSNTGEVIPEEKRDEVFKPFTEVKDFTEGDGLGLPICKQMALKMKGDLDIDAEFTKGTRFVLLLHS</sequence>
<dbReference type="Proteomes" id="UP000184130">
    <property type="component" value="Unassembled WGS sequence"/>
</dbReference>
<dbReference type="SUPFAM" id="SSF55874">
    <property type="entry name" value="ATPase domain of HSP90 chaperone/DNA topoisomerase II/histidine kinase"/>
    <property type="match status" value="1"/>
</dbReference>
<dbReference type="AlphaFoldDB" id="A0A1M6YM09"/>
<keyword evidence="3" id="KW-0808">Transferase</keyword>
<organism evidence="9 10">
    <name type="scientific">Xylanibacter ruminicola</name>
    <name type="common">Prevotella ruminicola</name>
    <dbReference type="NCBI Taxonomy" id="839"/>
    <lineage>
        <taxon>Bacteria</taxon>
        <taxon>Pseudomonadati</taxon>
        <taxon>Bacteroidota</taxon>
        <taxon>Bacteroidia</taxon>
        <taxon>Bacteroidales</taxon>
        <taxon>Prevotellaceae</taxon>
        <taxon>Xylanibacter</taxon>
    </lineage>
</organism>
<dbReference type="Pfam" id="PF02518">
    <property type="entry name" value="HATPase_c"/>
    <property type="match status" value="1"/>
</dbReference>
<proteinExistence type="predicted"/>
<dbReference type="GO" id="GO:0004673">
    <property type="term" value="F:protein histidine kinase activity"/>
    <property type="evidence" value="ECO:0007669"/>
    <property type="project" value="UniProtKB-EC"/>
</dbReference>
<evidence type="ECO:0000256" key="1">
    <source>
        <dbReference type="ARBA" id="ARBA00000085"/>
    </source>
</evidence>
<dbReference type="EMBL" id="FRBD01000029">
    <property type="protein sequence ID" value="SHL19059.1"/>
    <property type="molecule type" value="Genomic_DNA"/>
</dbReference>
<dbReference type="RefSeq" id="WP_073211235.1">
    <property type="nucleotide sequence ID" value="NZ_FRBD01000029.1"/>
</dbReference>
<dbReference type="InterPro" id="IPR050736">
    <property type="entry name" value="Sensor_HK_Regulatory"/>
</dbReference>
<evidence type="ECO:0000313" key="10">
    <source>
        <dbReference type="Proteomes" id="UP000184130"/>
    </source>
</evidence>
<evidence type="ECO:0000256" key="2">
    <source>
        <dbReference type="ARBA" id="ARBA00012438"/>
    </source>
</evidence>
<dbReference type="GO" id="GO:0000160">
    <property type="term" value="P:phosphorelay signal transduction system"/>
    <property type="evidence" value="ECO:0007669"/>
    <property type="project" value="UniProtKB-KW"/>
</dbReference>